<organism evidence="2 3">
    <name type="scientific">Streblomastix strix</name>
    <dbReference type="NCBI Taxonomy" id="222440"/>
    <lineage>
        <taxon>Eukaryota</taxon>
        <taxon>Metamonada</taxon>
        <taxon>Preaxostyla</taxon>
        <taxon>Oxymonadida</taxon>
        <taxon>Streblomastigidae</taxon>
        <taxon>Streblomastix</taxon>
    </lineage>
</organism>
<evidence type="ECO:0000313" key="2">
    <source>
        <dbReference type="EMBL" id="KAA6392049.1"/>
    </source>
</evidence>
<feature type="region of interest" description="Disordered" evidence="1">
    <location>
        <begin position="169"/>
        <end position="224"/>
    </location>
</feature>
<feature type="compositionally biased region" description="Polar residues" evidence="1">
    <location>
        <begin position="178"/>
        <end position="189"/>
    </location>
</feature>
<proteinExistence type="predicted"/>
<evidence type="ECO:0000313" key="3">
    <source>
        <dbReference type="Proteomes" id="UP000324800"/>
    </source>
</evidence>
<comment type="caution">
    <text evidence="2">The sequence shown here is derived from an EMBL/GenBank/DDBJ whole genome shotgun (WGS) entry which is preliminary data.</text>
</comment>
<evidence type="ECO:0000256" key="1">
    <source>
        <dbReference type="SAM" id="MobiDB-lite"/>
    </source>
</evidence>
<sequence>MPGYNPESKIDTDNSPPDCTLCQGAADSAMQLKIQSLCSDTQTVEHYLPILAVPVHQFVEQSRLCSNNSEYPNNFDDEALDVQREKGAVLRRKQVKNLFMPEDQFPQDVHEIVINTEIIADIPKQVEVNKDEHEFIGKPSEYQDCTTIEPIDNEYLPHQSELLKQFIQSSQTTKQKQPQNIVLSETGNPEQPAIRRQPSNIEQHTIPILKSSERQEKQQSRTNW</sequence>
<dbReference type="AlphaFoldDB" id="A0A5J4WCF1"/>
<gene>
    <name evidence="2" type="ORF">EZS28_012426</name>
</gene>
<feature type="compositionally biased region" description="Basic and acidic residues" evidence="1">
    <location>
        <begin position="211"/>
        <end position="224"/>
    </location>
</feature>
<protein>
    <submittedName>
        <fullName evidence="2">Uncharacterized protein</fullName>
    </submittedName>
</protein>
<accession>A0A5J4WCF1</accession>
<dbReference type="EMBL" id="SNRW01002676">
    <property type="protein sequence ID" value="KAA6392049.1"/>
    <property type="molecule type" value="Genomic_DNA"/>
</dbReference>
<name>A0A5J4WCF1_9EUKA</name>
<dbReference type="Proteomes" id="UP000324800">
    <property type="component" value="Unassembled WGS sequence"/>
</dbReference>
<reference evidence="2 3" key="1">
    <citation type="submission" date="2019-03" db="EMBL/GenBank/DDBJ databases">
        <title>Single cell metagenomics reveals metabolic interactions within the superorganism composed of flagellate Streblomastix strix and complex community of Bacteroidetes bacteria on its surface.</title>
        <authorList>
            <person name="Treitli S.C."/>
            <person name="Kolisko M."/>
            <person name="Husnik F."/>
            <person name="Keeling P."/>
            <person name="Hampl V."/>
        </authorList>
    </citation>
    <scope>NUCLEOTIDE SEQUENCE [LARGE SCALE GENOMIC DNA]</scope>
    <source>
        <strain evidence="2">ST1C</strain>
    </source>
</reference>